<dbReference type="InterPro" id="IPR021109">
    <property type="entry name" value="Peptidase_aspartic_dom_sf"/>
</dbReference>
<dbReference type="InterPro" id="IPR033121">
    <property type="entry name" value="PEPTIDASE_A1"/>
</dbReference>
<accession>A0AA43QXD8</accession>
<keyword evidence="2" id="KW-0472">Membrane</keyword>
<evidence type="ECO:0000313" key="5">
    <source>
        <dbReference type="Proteomes" id="UP001161017"/>
    </source>
</evidence>
<dbReference type="PROSITE" id="PS51767">
    <property type="entry name" value="PEPTIDASE_A1"/>
    <property type="match status" value="1"/>
</dbReference>
<comment type="caution">
    <text evidence="4">The sequence shown here is derived from an EMBL/GenBank/DDBJ whole genome shotgun (WGS) entry which is preliminary data.</text>
</comment>
<protein>
    <recommendedName>
        <fullName evidence="3">Peptidase A1 domain-containing protein</fullName>
    </recommendedName>
</protein>
<reference evidence="4" key="1">
    <citation type="journal article" date="2023" name="Genome Biol. Evol.">
        <title>First Whole Genome Sequence and Flow Cytometry Genome Size Data for the Lichen-Forming Fungus Ramalina farinacea (Ascomycota).</title>
        <authorList>
            <person name="Llewellyn T."/>
            <person name="Mian S."/>
            <person name="Hill R."/>
            <person name="Leitch I.J."/>
            <person name="Gaya E."/>
        </authorList>
    </citation>
    <scope>NUCLEOTIDE SEQUENCE</scope>
    <source>
        <strain evidence="4">LIQ254RAFAR</strain>
    </source>
</reference>
<dbReference type="EMBL" id="JAPUFD010000020">
    <property type="protein sequence ID" value="MDI1492683.1"/>
    <property type="molecule type" value="Genomic_DNA"/>
</dbReference>
<evidence type="ECO:0000259" key="3">
    <source>
        <dbReference type="PROSITE" id="PS51767"/>
    </source>
</evidence>
<feature type="transmembrane region" description="Helical" evidence="2">
    <location>
        <begin position="377"/>
        <end position="399"/>
    </location>
</feature>
<keyword evidence="5" id="KW-1185">Reference proteome</keyword>
<dbReference type="AlphaFoldDB" id="A0AA43QXD8"/>
<dbReference type="SUPFAM" id="SSF50630">
    <property type="entry name" value="Acid proteases"/>
    <property type="match status" value="1"/>
</dbReference>
<dbReference type="Gene3D" id="2.40.70.10">
    <property type="entry name" value="Acid Proteases"/>
    <property type="match status" value="1"/>
</dbReference>
<sequence>MNFRLNNTYIYDSTASCGADTTAVCNARLGGLFDEASSSTWDKYPSYSALEFGNIDGALQHYSNSSGKDTLALNDQLGLARFPFAIDHAGAISNGEGLNQLGLGSNSSLLRHLITNGTINSQTWSIWQGWSGAEASQQMDGNIVLGGYDRAKSKGENVTQPIQYDQNCGHGLIVTITDIAMNLKNGSSVSISGASFGQALRACVEPKSTTIDLPHDIWDRFLSVSGSTEVGPSWNKFNFFSRLVLTAGAYDGDLSFTIYPNLNIRVPNHQFVVPEYNYSSNGQRYHTNATETVVLMYDLVGVNENDLPKLGKPFLSSAYLSVDNDRQSFTLWEAQPNVTQDLVSLGPPVCSSTPSLPAASPSSVPAIPAHDFSKGTIAGVVVGGLVAIATTIGAILLVARKRRKKQAQQSQAIATSTLAGGGQRSSRWGEKAEMASDQHPPLEMPVTRNPGYSLAPYEVPDRNDSRYAQEPQEMPSEQVSRQTAHEMPATPMGGRPF</sequence>
<feature type="compositionally biased region" description="Basic and acidic residues" evidence="1">
    <location>
        <begin position="427"/>
        <end position="436"/>
    </location>
</feature>
<name>A0AA43QXD8_9LECA</name>
<evidence type="ECO:0000313" key="4">
    <source>
        <dbReference type="EMBL" id="MDI1492683.1"/>
    </source>
</evidence>
<evidence type="ECO:0000256" key="2">
    <source>
        <dbReference type="SAM" id="Phobius"/>
    </source>
</evidence>
<gene>
    <name evidence="4" type="ORF">OHK93_004465</name>
</gene>
<keyword evidence="2" id="KW-0812">Transmembrane</keyword>
<dbReference type="Pfam" id="PF00026">
    <property type="entry name" value="Asp"/>
    <property type="match status" value="1"/>
</dbReference>
<feature type="domain" description="Peptidase A1" evidence="3">
    <location>
        <begin position="1"/>
        <end position="332"/>
    </location>
</feature>
<proteinExistence type="predicted"/>
<organism evidence="4 5">
    <name type="scientific">Ramalina farinacea</name>
    <dbReference type="NCBI Taxonomy" id="258253"/>
    <lineage>
        <taxon>Eukaryota</taxon>
        <taxon>Fungi</taxon>
        <taxon>Dikarya</taxon>
        <taxon>Ascomycota</taxon>
        <taxon>Pezizomycotina</taxon>
        <taxon>Lecanoromycetes</taxon>
        <taxon>OSLEUM clade</taxon>
        <taxon>Lecanoromycetidae</taxon>
        <taxon>Lecanorales</taxon>
        <taxon>Lecanorineae</taxon>
        <taxon>Ramalinaceae</taxon>
        <taxon>Ramalina</taxon>
    </lineage>
</organism>
<feature type="region of interest" description="Disordered" evidence="1">
    <location>
        <begin position="409"/>
        <end position="497"/>
    </location>
</feature>
<dbReference type="Proteomes" id="UP001161017">
    <property type="component" value="Unassembled WGS sequence"/>
</dbReference>
<evidence type="ECO:0000256" key="1">
    <source>
        <dbReference type="SAM" id="MobiDB-lite"/>
    </source>
</evidence>
<keyword evidence="2" id="KW-1133">Transmembrane helix</keyword>